<accession>A0A8R2JKZ9</accession>
<dbReference type="EnsemblMetazoa" id="XM_029485107.1">
    <property type="protein sequence ID" value="XP_029340967.1"/>
    <property type="gene ID" value="LOC107885916"/>
</dbReference>
<organism evidence="1 2">
    <name type="scientific">Acyrthosiphon pisum</name>
    <name type="common">Pea aphid</name>
    <dbReference type="NCBI Taxonomy" id="7029"/>
    <lineage>
        <taxon>Eukaryota</taxon>
        <taxon>Metazoa</taxon>
        <taxon>Ecdysozoa</taxon>
        <taxon>Arthropoda</taxon>
        <taxon>Hexapoda</taxon>
        <taxon>Insecta</taxon>
        <taxon>Pterygota</taxon>
        <taxon>Neoptera</taxon>
        <taxon>Paraneoptera</taxon>
        <taxon>Hemiptera</taxon>
        <taxon>Sternorrhyncha</taxon>
        <taxon>Aphidomorpha</taxon>
        <taxon>Aphidoidea</taxon>
        <taxon>Aphididae</taxon>
        <taxon>Macrosiphini</taxon>
        <taxon>Acyrthosiphon</taxon>
    </lineage>
</organism>
<reference evidence="1" key="2">
    <citation type="submission" date="2022-06" db="UniProtKB">
        <authorList>
            <consortium name="EnsemblMetazoa"/>
        </authorList>
    </citation>
    <scope>IDENTIFICATION</scope>
</reference>
<dbReference type="Proteomes" id="UP000007819">
    <property type="component" value="Chromosome X"/>
</dbReference>
<dbReference type="KEGG" id="api:107885916"/>
<name>A0A8R2JKZ9_ACYPI</name>
<dbReference type="RefSeq" id="XP_029340967.1">
    <property type="nucleotide sequence ID" value="XM_029485107.1"/>
</dbReference>
<dbReference type="OrthoDB" id="6622961at2759"/>
<dbReference type="AlphaFoldDB" id="A0A8R2JKZ9"/>
<reference evidence="2" key="1">
    <citation type="submission" date="2010-06" db="EMBL/GenBank/DDBJ databases">
        <authorList>
            <person name="Jiang H."/>
            <person name="Abraham K."/>
            <person name="Ali S."/>
            <person name="Alsbrooks S.L."/>
            <person name="Anim B.N."/>
            <person name="Anosike U.S."/>
            <person name="Attaway T."/>
            <person name="Bandaranaike D.P."/>
            <person name="Battles P.K."/>
            <person name="Bell S.N."/>
            <person name="Bell A.V."/>
            <person name="Beltran B."/>
            <person name="Bickham C."/>
            <person name="Bustamante Y."/>
            <person name="Caleb T."/>
            <person name="Canada A."/>
            <person name="Cardenas V."/>
            <person name="Carter K."/>
            <person name="Chacko J."/>
            <person name="Chandrabose M.N."/>
            <person name="Chavez D."/>
            <person name="Chavez A."/>
            <person name="Chen L."/>
            <person name="Chu H.-S."/>
            <person name="Claassen K.J."/>
            <person name="Cockrell R."/>
            <person name="Collins M."/>
            <person name="Cooper J.A."/>
            <person name="Cree A."/>
            <person name="Curry S.M."/>
            <person name="Da Y."/>
            <person name="Dao M.D."/>
            <person name="Das B."/>
            <person name="Davila M.-L."/>
            <person name="Davy-Carroll L."/>
            <person name="Denson S."/>
            <person name="Dinh H."/>
            <person name="Ebong V.E."/>
            <person name="Edwards J.R."/>
            <person name="Egan A."/>
            <person name="El-Daye J."/>
            <person name="Escobedo L."/>
            <person name="Fernandez S."/>
            <person name="Fernando P.R."/>
            <person name="Flagg N."/>
            <person name="Forbes L.D."/>
            <person name="Fowler R.G."/>
            <person name="Fu Q."/>
            <person name="Gabisi R.A."/>
            <person name="Ganer J."/>
            <person name="Garbino Pronczuk A."/>
            <person name="Garcia R.M."/>
            <person name="Garner T."/>
            <person name="Garrett T.E."/>
            <person name="Gonzalez D.A."/>
            <person name="Hamid H."/>
            <person name="Hawkins E.S."/>
            <person name="Hirani K."/>
            <person name="Hogues M.E."/>
            <person name="Hollins B."/>
            <person name="Hsiao C.-H."/>
            <person name="Jabil R."/>
            <person name="James M.L."/>
            <person name="Jhangiani S.N."/>
            <person name="Johnson B."/>
            <person name="Johnson Q."/>
            <person name="Joshi V."/>
            <person name="Kalu J.B."/>
            <person name="Kam C."/>
            <person name="Kashfia A."/>
            <person name="Keebler J."/>
            <person name="Kisamo H."/>
            <person name="Kovar C.L."/>
            <person name="Lago L.A."/>
            <person name="Lai C.-Y."/>
            <person name="Laidlaw J."/>
            <person name="Lara F."/>
            <person name="Le T.-K."/>
            <person name="Lee S.L."/>
            <person name="Legall F.H."/>
            <person name="Lemon S.J."/>
            <person name="Lewis L.R."/>
            <person name="Li B."/>
            <person name="Liu Y."/>
            <person name="Liu Y.-S."/>
            <person name="Lopez J."/>
            <person name="Lozado R.J."/>
            <person name="Lu J."/>
            <person name="Madu R.C."/>
            <person name="Maheshwari M."/>
            <person name="Maheshwari R."/>
            <person name="Malloy K."/>
            <person name="Martinez E."/>
            <person name="Mathew T."/>
            <person name="Mercado I.C."/>
            <person name="Mercado C."/>
            <person name="Meyer B."/>
            <person name="Montgomery K."/>
            <person name="Morgan M.B."/>
            <person name="Munidasa M."/>
            <person name="Nazareth L.V."/>
            <person name="Nelson J."/>
            <person name="Ng B.M."/>
            <person name="Nguyen N.B."/>
            <person name="Nguyen P.Q."/>
            <person name="Nguyen T."/>
            <person name="Obregon M."/>
            <person name="Okwuonu G.O."/>
            <person name="Onwere C.G."/>
            <person name="Orozco G."/>
            <person name="Parra A."/>
            <person name="Patel S."/>
            <person name="Patil S."/>
            <person name="Perez A."/>
            <person name="Perez Y."/>
            <person name="Pham C."/>
            <person name="Primus E.L."/>
            <person name="Pu L.-L."/>
            <person name="Puazo M."/>
            <person name="Qin X."/>
            <person name="Quiroz J.B."/>
            <person name="Reese J."/>
            <person name="Richards S."/>
            <person name="Rives C.M."/>
            <person name="Robberts R."/>
            <person name="Ruiz S.J."/>
            <person name="Ruiz M.J."/>
            <person name="Santibanez J."/>
            <person name="Schneider B.W."/>
            <person name="Sisson I."/>
            <person name="Smith M."/>
            <person name="Sodergren E."/>
            <person name="Song X.-Z."/>
            <person name="Song B.B."/>
            <person name="Summersgill H."/>
            <person name="Thelus R."/>
            <person name="Thornton R.D."/>
            <person name="Trejos Z.Y."/>
            <person name="Usmani K."/>
            <person name="Vattathil S."/>
            <person name="Villasana D."/>
            <person name="Walker D.L."/>
            <person name="Wang S."/>
            <person name="Wang K."/>
            <person name="White C.S."/>
            <person name="Williams A.C."/>
            <person name="Williamson J."/>
            <person name="Wilson K."/>
            <person name="Woghiren I.O."/>
            <person name="Woodworth J.R."/>
            <person name="Worley K.C."/>
            <person name="Wright R.A."/>
            <person name="Wu W."/>
            <person name="Young L."/>
            <person name="Zhang L."/>
            <person name="Zhang J."/>
            <person name="Zhu Y."/>
            <person name="Muzny D.M."/>
            <person name="Weinstock G."/>
            <person name="Gibbs R.A."/>
        </authorList>
    </citation>
    <scope>NUCLEOTIDE SEQUENCE [LARGE SCALE GENOMIC DNA]</scope>
    <source>
        <strain evidence="2">LSR1</strain>
    </source>
</reference>
<keyword evidence="2" id="KW-1185">Reference proteome</keyword>
<evidence type="ECO:0000313" key="2">
    <source>
        <dbReference type="Proteomes" id="UP000007819"/>
    </source>
</evidence>
<sequence length="159" mass="18988">MNRHRKIKRFFKDYVNQIYPMMIELLEDELQKSTEKRKRIWTRKWILRRGTHGASVGLLRELASEDVNEYRSFMRMNVEQFQLILQNISDKIQRSDTAMREAISAKDKLQVTLSFLATGNSFRTLTHIFRVPKPSISTFLPEVLDAIYDFLKDYIKVRK</sequence>
<proteinExistence type="predicted"/>
<evidence type="ECO:0000313" key="1">
    <source>
        <dbReference type="EnsemblMetazoa" id="XP_029340967.1"/>
    </source>
</evidence>
<dbReference type="GeneID" id="107885916"/>
<protein>
    <submittedName>
        <fullName evidence="1">Uncharacterized protein</fullName>
    </submittedName>
</protein>